<evidence type="ECO:0000313" key="3">
    <source>
        <dbReference type="WBParaSite" id="nRc.2.0.1.t11862-RA"/>
    </source>
</evidence>
<organism evidence="2 3">
    <name type="scientific">Romanomermis culicivorax</name>
    <name type="common">Nematode worm</name>
    <dbReference type="NCBI Taxonomy" id="13658"/>
    <lineage>
        <taxon>Eukaryota</taxon>
        <taxon>Metazoa</taxon>
        <taxon>Ecdysozoa</taxon>
        <taxon>Nematoda</taxon>
        <taxon>Enoplea</taxon>
        <taxon>Dorylaimia</taxon>
        <taxon>Mermithida</taxon>
        <taxon>Mermithoidea</taxon>
        <taxon>Mermithidae</taxon>
        <taxon>Romanomermis</taxon>
    </lineage>
</organism>
<dbReference type="AlphaFoldDB" id="A0A915ID91"/>
<accession>A0A915ID91</accession>
<proteinExistence type="predicted"/>
<name>A0A915ID91_ROMCU</name>
<feature type="region of interest" description="Disordered" evidence="1">
    <location>
        <begin position="221"/>
        <end position="241"/>
    </location>
</feature>
<protein>
    <submittedName>
        <fullName evidence="3">Uncharacterized protein</fullName>
    </submittedName>
</protein>
<reference evidence="3" key="1">
    <citation type="submission" date="2022-11" db="UniProtKB">
        <authorList>
            <consortium name="WormBaseParasite"/>
        </authorList>
    </citation>
    <scope>IDENTIFICATION</scope>
</reference>
<evidence type="ECO:0000313" key="2">
    <source>
        <dbReference type="Proteomes" id="UP000887565"/>
    </source>
</evidence>
<feature type="compositionally biased region" description="Polar residues" evidence="1">
    <location>
        <begin position="13"/>
        <end position="63"/>
    </location>
</feature>
<evidence type="ECO:0000256" key="1">
    <source>
        <dbReference type="SAM" id="MobiDB-lite"/>
    </source>
</evidence>
<feature type="region of interest" description="Disordered" evidence="1">
    <location>
        <begin position="1"/>
        <end position="63"/>
    </location>
</feature>
<keyword evidence="2" id="KW-1185">Reference proteome</keyword>
<sequence>MKHPIRLGKACQHRQSAQQQAAGTPLTSSKNDAYNTAEETMTPDSMKTGKSQSETSGSQMMLDTPTMSTATYSQTQMVLKTGREEWQREQRQMTSPIFFENPGVANYCAFDCHEWPIIYRMVNGAMAEIYDNYCQPFQMQGGFMLDGECLPEEIWEWIILALIPRWLQEYDASDVSATSNKINCIAALQAVDWHRGSRGEMTPSQTLLHTKADPGMVDAKPEEVTEGMPCDPMEAEENRNA</sequence>
<dbReference type="Proteomes" id="UP000887565">
    <property type="component" value="Unplaced"/>
</dbReference>
<dbReference type="WBParaSite" id="nRc.2.0.1.t11862-RA">
    <property type="protein sequence ID" value="nRc.2.0.1.t11862-RA"/>
    <property type="gene ID" value="nRc.2.0.1.g11862"/>
</dbReference>